<name>A0ABT0YAP7_9ACTN</name>
<dbReference type="PANTHER" id="PTHR36451">
    <property type="entry name" value="PAPS-DEPENDENT SULFOTRANSFERASE STF3"/>
    <property type="match status" value="1"/>
</dbReference>
<reference evidence="1 2" key="1">
    <citation type="submission" date="2022-06" db="EMBL/GenBank/DDBJ databases">
        <title>Actinoplanes abujensis sp. nov., isolated from Nigerian arid soil.</title>
        <authorList>
            <person name="Ding P."/>
        </authorList>
    </citation>
    <scope>NUCLEOTIDE SEQUENCE [LARGE SCALE GENOMIC DNA]</scope>
    <source>
        <strain evidence="2">TRM88002</strain>
    </source>
</reference>
<protein>
    <submittedName>
        <fullName evidence="1">Sulfotransferase</fullName>
    </submittedName>
</protein>
<keyword evidence="2" id="KW-1185">Reference proteome</keyword>
<sequence length="384" mass="41866">MTSRTAVLDADALIAAARVEVGPARHTALTVLTEALRTEARLHPQGAVAVAAGLVASLRLAAGRAALWERRPEIAATPVTRPVFVTGLLRSGTTLMQNLLNQVHGLRAPALWELMNPVGERTDEAGRERLTAQAQAYVDEYYSVAPLLRALHFLDARRPDECHRLTSPAFTSMVLGMRYRVPSYDAWLAGTGMAAGYSEHRRLLQSIAWRLPAERLLLKCPFHLWSLGDLLAEYPDATVVVMHRDPVVTVGSTCLLCESVRGARSHDIDRLDIGRQWSAATAEGISRHERARAAHPAAAFLDVRYADLMTDPAGAVERVCAALGVPFGEPDRAAVTAHLRANPQHGTGTYRYRAADYGLEDALADGPFEQYRTRFGLSPGRPSS</sequence>
<dbReference type="InterPro" id="IPR027417">
    <property type="entry name" value="P-loop_NTPase"/>
</dbReference>
<dbReference type="EMBL" id="JAMQOL010000054">
    <property type="protein sequence ID" value="MCM4083121.1"/>
    <property type="molecule type" value="Genomic_DNA"/>
</dbReference>
<dbReference type="Gene3D" id="3.40.50.300">
    <property type="entry name" value="P-loop containing nucleotide triphosphate hydrolases"/>
    <property type="match status" value="1"/>
</dbReference>
<evidence type="ECO:0000313" key="1">
    <source>
        <dbReference type="EMBL" id="MCM4083121.1"/>
    </source>
</evidence>
<dbReference type="InterPro" id="IPR052736">
    <property type="entry name" value="Stf3_sulfotransferase"/>
</dbReference>
<comment type="caution">
    <text evidence="1">The sequence shown here is derived from an EMBL/GenBank/DDBJ whole genome shotgun (WGS) entry which is preliminary data.</text>
</comment>
<dbReference type="SUPFAM" id="SSF52540">
    <property type="entry name" value="P-loop containing nucleoside triphosphate hydrolases"/>
    <property type="match status" value="1"/>
</dbReference>
<organism evidence="1 2">
    <name type="scientific">Paractinoplanes hotanensis</name>
    <dbReference type="NCBI Taxonomy" id="2906497"/>
    <lineage>
        <taxon>Bacteria</taxon>
        <taxon>Bacillati</taxon>
        <taxon>Actinomycetota</taxon>
        <taxon>Actinomycetes</taxon>
        <taxon>Micromonosporales</taxon>
        <taxon>Micromonosporaceae</taxon>
        <taxon>Paractinoplanes</taxon>
    </lineage>
</organism>
<accession>A0ABT0YAP7</accession>
<evidence type="ECO:0000313" key="2">
    <source>
        <dbReference type="Proteomes" id="UP001523216"/>
    </source>
</evidence>
<gene>
    <name evidence="1" type="ORF">LXN57_36770</name>
</gene>
<dbReference type="RefSeq" id="WP_251802832.1">
    <property type="nucleotide sequence ID" value="NZ_JAMQOL010000054.1"/>
</dbReference>
<dbReference type="Proteomes" id="UP001523216">
    <property type="component" value="Unassembled WGS sequence"/>
</dbReference>
<dbReference type="Pfam" id="PF13469">
    <property type="entry name" value="Sulfotransfer_3"/>
    <property type="match status" value="1"/>
</dbReference>
<proteinExistence type="predicted"/>
<dbReference type="PANTHER" id="PTHR36451:SF1">
    <property type="entry name" value="OMEGA-HYDROXY-BETA-DIHYDROMENAQUINONE-9 SULFOTRANSFERASE STF3"/>
    <property type="match status" value="1"/>
</dbReference>